<comment type="caution">
    <text evidence="1">The sequence shown here is derived from an EMBL/GenBank/DDBJ whole genome shotgun (WGS) entry which is preliminary data.</text>
</comment>
<name>A0A7V6A559_9BACT</name>
<reference evidence="1" key="1">
    <citation type="journal article" date="2020" name="mSystems">
        <title>Genome- and Community-Level Interaction Insights into Carbon Utilization and Element Cycling Functions of Hydrothermarchaeota in Hydrothermal Sediment.</title>
        <authorList>
            <person name="Zhou Z."/>
            <person name="Liu Y."/>
            <person name="Xu W."/>
            <person name="Pan J."/>
            <person name="Luo Z.H."/>
            <person name="Li M."/>
        </authorList>
    </citation>
    <scope>NUCLEOTIDE SEQUENCE [LARGE SCALE GENOMIC DNA]</scope>
    <source>
        <strain evidence="1">SpSt-767</strain>
    </source>
</reference>
<accession>A0A7V6A559</accession>
<proteinExistence type="predicted"/>
<evidence type="ECO:0000313" key="1">
    <source>
        <dbReference type="EMBL" id="HHS30325.1"/>
    </source>
</evidence>
<organism evidence="1">
    <name type="scientific">Desulfobacca acetoxidans</name>
    <dbReference type="NCBI Taxonomy" id="60893"/>
    <lineage>
        <taxon>Bacteria</taxon>
        <taxon>Pseudomonadati</taxon>
        <taxon>Thermodesulfobacteriota</taxon>
        <taxon>Desulfobaccia</taxon>
        <taxon>Desulfobaccales</taxon>
        <taxon>Desulfobaccaceae</taxon>
        <taxon>Desulfobacca</taxon>
    </lineage>
</organism>
<gene>
    <name evidence="1" type="ORF">ENV52_11570</name>
</gene>
<dbReference type="EMBL" id="DTGR01000182">
    <property type="protein sequence ID" value="HHS30325.1"/>
    <property type="molecule type" value="Genomic_DNA"/>
</dbReference>
<dbReference type="AlphaFoldDB" id="A0A7V6A559"/>
<protein>
    <submittedName>
        <fullName evidence="1">Uncharacterized protein</fullName>
    </submittedName>
</protein>
<sequence>MPMTWQIVAFPMILPWRPEFWTLPLFFPDLIVGVLWQWPAGVPYQGRPLPPQAAAGGRDLRHYAPGELKQWQAYEEYASDQEGVADILRALKGEPAEPGVAAGPWKNEEAVNLAWQLEVMEADQEAHLAKVDQGEAWLAEILSPEPLEEAGSLPRAAADIEVLDPEMARLRYLFWKREMKSILTPDSAPLLLGRTSRAIFTALRQEAGGNQGLRVRLALPGCRTEEAYQRGRKTAAAWRQRFQELLGACLTAAHQSADLKTRAQELTQWLREDLPRHWPEIPTWTWDLEIWGTDPQAGEGGETLLAWAGLGKEVVPG</sequence>